<dbReference type="AlphaFoldDB" id="A0A2K9H794"/>
<dbReference type="PROSITE" id="PS51257">
    <property type="entry name" value="PROKAR_LIPOPROTEIN"/>
    <property type="match status" value="1"/>
</dbReference>
<feature type="compositionally biased region" description="Low complexity" evidence="1">
    <location>
        <begin position="275"/>
        <end position="313"/>
    </location>
</feature>
<protein>
    <submittedName>
        <fullName evidence="3">Uncharacterized protein</fullName>
    </submittedName>
</protein>
<feature type="chain" id="PRO_5043467168" evidence="2">
    <location>
        <begin position="23"/>
        <end position="313"/>
    </location>
</feature>
<dbReference type="EMBL" id="FZNZ01000011">
    <property type="protein sequence ID" value="SNR80470.1"/>
    <property type="molecule type" value="Genomic_DNA"/>
</dbReference>
<proteinExistence type="predicted"/>
<accession>A0A2K9H794</accession>
<keyword evidence="2" id="KW-0732">Signal</keyword>
<organism evidence="3 4">
    <name type="scientific">Prevotella jejuni</name>
    <dbReference type="NCBI Taxonomy" id="1177574"/>
    <lineage>
        <taxon>Bacteria</taxon>
        <taxon>Pseudomonadati</taxon>
        <taxon>Bacteroidota</taxon>
        <taxon>Bacteroidia</taxon>
        <taxon>Bacteroidales</taxon>
        <taxon>Prevotellaceae</taxon>
        <taxon>Prevotella</taxon>
    </lineage>
</organism>
<dbReference type="KEGG" id="pje:CRM71_03470"/>
<comment type="caution">
    <text evidence="3">The sequence shown here is derived from an EMBL/GenBank/DDBJ whole genome shotgun (WGS) entry which is preliminary data.</text>
</comment>
<evidence type="ECO:0000313" key="3">
    <source>
        <dbReference type="EMBL" id="SNR80470.1"/>
    </source>
</evidence>
<feature type="signal peptide" evidence="2">
    <location>
        <begin position="1"/>
        <end position="22"/>
    </location>
</feature>
<keyword evidence="4" id="KW-1185">Reference proteome</keyword>
<dbReference type="RefSeq" id="WP_089366043.1">
    <property type="nucleotide sequence ID" value="NZ_CP023863.1"/>
</dbReference>
<feature type="compositionally biased region" description="Low complexity" evidence="1">
    <location>
        <begin position="245"/>
        <end position="268"/>
    </location>
</feature>
<dbReference type="OrthoDB" id="1069671at2"/>
<dbReference type="Proteomes" id="UP000198427">
    <property type="component" value="Unassembled WGS sequence"/>
</dbReference>
<evidence type="ECO:0000256" key="2">
    <source>
        <dbReference type="SAM" id="SignalP"/>
    </source>
</evidence>
<evidence type="ECO:0000313" key="4">
    <source>
        <dbReference type="Proteomes" id="UP000198427"/>
    </source>
</evidence>
<gene>
    <name evidence="3" type="ORF">SAMN06265364_11189</name>
</gene>
<sequence length="313" mass="35910">MKKNILYTFALGLLSLSLSSCGAYLSASGGYGGPMAVYDDGYNVGYSSTYGRIGYEEARRQALFLSDKMAYELGLTDAQYQAVYEINLDYLLNMQGERSLYGDYWTRRNSDLFYVLNARQYNYYIGEDYFYRPVYWYNNNYAYRVYNRYADRNYYYRSLPAEYYTYRGGRNRYNDSYYAGRFGARRNPPIVTNRTRTNQDVYQNSGAWNTPQQNNGYSSFGNARRDNTYSTPNSSYNQQFDGPRQQSNRPVYQPQQQQYPAPSRQSSGNYGGSSFGNASRSSFPSTPASSNQAPSTPSRSNVPSNNSSFGGHR</sequence>
<dbReference type="GeneID" id="94028491"/>
<name>A0A2K9H794_9BACT</name>
<feature type="region of interest" description="Disordered" evidence="1">
    <location>
        <begin position="202"/>
        <end position="313"/>
    </location>
</feature>
<feature type="compositionally biased region" description="Polar residues" evidence="1">
    <location>
        <begin position="202"/>
        <end position="221"/>
    </location>
</feature>
<reference evidence="3 4" key="1">
    <citation type="submission" date="2017-06" db="EMBL/GenBank/DDBJ databases">
        <authorList>
            <person name="Varghese N."/>
            <person name="Submissions S."/>
        </authorList>
    </citation>
    <scope>NUCLEOTIDE SEQUENCE [LARGE SCALE GENOMIC DNA]</scope>
    <source>
        <strain evidence="3 4">DSM 26989</strain>
    </source>
</reference>
<feature type="compositionally biased region" description="Polar residues" evidence="1">
    <location>
        <begin position="228"/>
        <end position="240"/>
    </location>
</feature>
<evidence type="ECO:0000256" key="1">
    <source>
        <dbReference type="SAM" id="MobiDB-lite"/>
    </source>
</evidence>